<dbReference type="HOGENOM" id="CLU_2468465_0_0_1"/>
<dbReference type="PANTHER" id="PTHR35449:SF1">
    <property type="entry name" value="PROTEIN SIX6OS1"/>
    <property type="match status" value="1"/>
</dbReference>
<organism evidence="1 3">
    <name type="scientific">Mus musculus</name>
    <name type="common">Mouse</name>
    <dbReference type="NCBI Taxonomy" id="10090"/>
    <lineage>
        <taxon>Eukaryota</taxon>
        <taxon>Metazoa</taxon>
        <taxon>Chordata</taxon>
        <taxon>Craniata</taxon>
        <taxon>Vertebrata</taxon>
        <taxon>Euteleostomi</taxon>
        <taxon>Mammalia</taxon>
        <taxon>Eutheria</taxon>
        <taxon>Euarchontoglires</taxon>
        <taxon>Glires</taxon>
        <taxon>Rodentia</taxon>
        <taxon>Myomorpha</taxon>
        <taxon>Muroidea</taxon>
        <taxon>Muridae</taxon>
        <taxon>Murinae</taxon>
        <taxon>Mus</taxon>
        <taxon>Mus</taxon>
    </lineage>
</organism>
<reference evidence="1" key="3">
    <citation type="submission" date="2025-08" db="UniProtKB">
        <authorList>
            <consortium name="Ensembl"/>
        </authorList>
    </citation>
    <scope>IDENTIFICATION</scope>
    <source>
        <strain evidence="1">C57BL/6J</strain>
    </source>
</reference>
<dbReference type="Ensembl" id="ENSMUST00000136075.8">
    <property type="protein sequence ID" value="ENSMUSP00000121857.2"/>
    <property type="gene ID" value="ENSMUSG00000021098.16"/>
</dbReference>
<dbReference type="PANTHER" id="PTHR35449">
    <property type="entry name" value="PROTEIN SIX6OS1"/>
    <property type="match status" value="1"/>
</dbReference>
<dbReference type="AGR" id="MGI:1923051"/>
<dbReference type="ExpressionAtlas" id="D3Z202">
    <property type="expression patterns" value="baseline and differential"/>
</dbReference>
<dbReference type="OrthoDB" id="8961345at2759"/>
<evidence type="ECO:0000313" key="2">
    <source>
        <dbReference type="MGI" id="MGI:1923051"/>
    </source>
</evidence>
<dbReference type="Proteomes" id="UP000000589">
    <property type="component" value="Chromosome 12"/>
</dbReference>
<sequence>MKKEAPIPACLPLTISSCIGSKPGTEGTEPQICSRVSKMNDNLFVSLDRLLLEFVFQYEQDISIKEDTIQRINTGSQHVMFFINMKII</sequence>
<evidence type="ECO:0000313" key="1">
    <source>
        <dbReference type="Ensembl" id="ENSMUSP00000121857.2"/>
    </source>
</evidence>
<dbReference type="MGI" id="MGI:1923051">
    <property type="gene designation" value="4930447C04Rik"/>
</dbReference>
<dbReference type="VEuPathDB" id="HostDB:ENSMUSG00000021098"/>
<protein>
    <submittedName>
        <fullName evidence="1">RIKEN cDNA 4930447C04 gene</fullName>
    </submittedName>
</protein>
<proteinExistence type="predicted"/>
<evidence type="ECO:0000313" key="3">
    <source>
        <dbReference type="Proteomes" id="UP000000589"/>
    </source>
</evidence>
<keyword evidence="3" id="KW-1185">Reference proteome</keyword>
<dbReference type="UCSC" id="uc007nvw.1">
    <property type="organism name" value="mouse"/>
</dbReference>
<reference evidence="1 3" key="2">
    <citation type="journal article" date="2011" name="PLoS Biol.">
        <title>Modernizing reference genome assemblies.</title>
        <authorList>
            <person name="Church D.M."/>
            <person name="Schneider V.A."/>
            <person name="Graves T."/>
            <person name="Auger K."/>
            <person name="Cunningham F."/>
            <person name="Bouk N."/>
            <person name="Chen H.C."/>
            <person name="Agarwala R."/>
            <person name="McLaren W.M."/>
            <person name="Ritchie G.R."/>
            <person name="Albracht D."/>
            <person name="Kremitzki M."/>
            <person name="Rock S."/>
            <person name="Kotkiewicz H."/>
            <person name="Kremitzki C."/>
            <person name="Wollam A."/>
            <person name="Trani L."/>
            <person name="Fulton L."/>
            <person name="Fulton R."/>
            <person name="Matthews L."/>
            <person name="Whitehead S."/>
            <person name="Chow W."/>
            <person name="Torrance J."/>
            <person name="Dunn M."/>
            <person name="Harden G."/>
            <person name="Threadgold G."/>
            <person name="Wood J."/>
            <person name="Collins J."/>
            <person name="Heath P."/>
            <person name="Griffiths G."/>
            <person name="Pelan S."/>
            <person name="Grafham D."/>
            <person name="Eichler E.E."/>
            <person name="Weinstock G."/>
            <person name="Mardis E.R."/>
            <person name="Wilson R.K."/>
            <person name="Howe K."/>
            <person name="Flicek P."/>
            <person name="Hubbard T."/>
        </authorList>
    </citation>
    <scope>NUCLEOTIDE SEQUENCE [LARGE SCALE GENOMIC DNA]</scope>
    <source>
        <strain evidence="1 3">C57BL/6J</strain>
    </source>
</reference>
<dbReference type="GeneTree" id="ENSGT00390000010439"/>
<reference evidence="1 3" key="1">
    <citation type="journal article" date="2009" name="PLoS Biol.">
        <title>Lineage-specific biology revealed by a finished genome assembly of the mouse.</title>
        <authorList>
            <consortium name="Mouse Genome Sequencing Consortium"/>
            <person name="Church D.M."/>
            <person name="Goodstadt L."/>
            <person name="Hillier L.W."/>
            <person name="Zody M.C."/>
            <person name="Goldstein S."/>
            <person name="She X."/>
            <person name="Bult C.J."/>
            <person name="Agarwala R."/>
            <person name="Cherry J.L."/>
            <person name="DiCuccio M."/>
            <person name="Hlavina W."/>
            <person name="Kapustin Y."/>
            <person name="Meric P."/>
            <person name="Maglott D."/>
            <person name="Birtle Z."/>
            <person name="Marques A.C."/>
            <person name="Graves T."/>
            <person name="Zhou S."/>
            <person name="Teague B."/>
            <person name="Potamousis K."/>
            <person name="Churas C."/>
            <person name="Place M."/>
            <person name="Herschleb J."/>
            <person name="Runnheim R."/>
            <person name="Forrest D."/>
            <person name="Amos-Landgraf J."/>
            <person name="Schwartz D.C."/>
            <person name="Cheng Z."/>
            <person name="Lindblad-Toh K."/>
            <person name="Eichler E.E."/>
            <person name="Ponting C.P."/>
        </authorList>
    </citation>
    <scope>NUCLEOTIDE SEQUENCE [LARGE SCALE GENOMIC DNA]</scope>
    <source>
        <strain evidence="1 3">C57BL/6J</strain>
    </source>
</reference>
<reference evidence="1" key="4">
    <citation type="submission" date="2025-09" db="UniProtKB">
        <authorList>
            <consortium name="Ensembl"/>
        </authorList>
    </citation>
    <scope>IDENTIFICATION</scope>
    <source>
        <strain evidence="1">C57BL/6J</strain>
    </source>
</reference>
<dbReference type="Antibodypedia" id="66081">
    <property type="antibodies" value="14 antibodies from 11 providers"/>
</dbReference>
<accession>D3Z202</accession>
<dbReference type="PROSITE" id="PS51257">
    <property type="entry name" value="PROKAR_LIPOPROTEIN"/>
    <property type="match status" value="1"/>
</dbReference>
<dbReference type="Bgee" id="ENSMUSG00000021098">
    <property type="expression patterns" value="Expressed in retinal neural layer and 125 other cell types or tissues"/>
</dbReference>
<gene>
    <name evidence="1 2" type="primary">4930447C04Rik</name>
</gene>
<name>D3Z202_MOUSE</name>
<dbReference type="AlphaFoldDB" id="D3Z202"/>